<evidence type="ECO:0000313" key="3">
    <source>
        <dbReference type="Proteomes" id="UP001264980"/>
    </source>
</evidence>
<organism evidence="2 3">
    <name type="scientific">Dyadobacter fermentans</name>
    <dbReference type="NCBI Taxonomy" id="94254"/>
    <lineage>
        <taxon>Bacteria</taxon>
        <taxon>Pseudomonadati</taxon>
        <taxon>Bacteroidota</taxon>
        <taxon>Cytophagia</taxon>
        <taxon>Cytophagales</taxon>
        <taxon>Spirosomataceae</taxon>
        <taxon>Dyadobacter</taxon>
    </lineage>
</organism>
<reference evidence="2 3" key="1">
    <citation type="submission" date="2023-07" db="EMBL/GenBank/DDBJ databases">
        <title>Sorghum-associated microbial communities from plants grown in Nebraska, USA.</title>
        <authorList>
            <person name="Schachtman D."/>
        </authorList>
    </citation>
    <scope>NUCLEOTIDE SEQUENCE [LARGE SCALE GENOMIC DNA]</scope>
    <source>
        <strain evidence="2 3">BE57</strain>
    </source>
</reference>
<feature type="domain" description="KilA-N" evidence="1">
    <location>
        <begin position="5"/>
        <end position="140"/>
    </location>
</feature>
<gene>
    <name evidence="2" type="ORF">J2W84_005381</name>
</gene>
<proteinExistence type="predicted"/>
<comment type="caution">
    <text evidence="2">The sequence shown here is derived from an EMBL/GenBank/DDBJ whole genome shotgun (WGS) entry which is preliminary data.</text>
</comment>
<protein>
    <recommendedName>
        <fullName evidence="1">KilA-N domain-containing protein</fullName>
    </recommendedName>
</protein>
<evidence type="ECO:0000259" key="1">
    <source>
        <dbReference type="PROSITE" id="PS51301"/>
    </source>
</evidence>
<dbReference type="PROSITE" id="PS51301">
    <property type="entry name" value="KILA_N"/>
    <property type="match status" value="1"/>
</dbReference>
<dbReference type="Pfam" id="PF04383">
    <property type="entry name" value="KilA-N"/>
    <property type="match status" value="1"/>
</dbReference>
<evidence type="ECO:0000313" key="2">
    <source>
        <dbReference type="EMBL" id="MDR6808319.1"/>
    </source>
</evidence>
<dbReference type="InterPro" id="IPR017880">
    <property type="entry name" value="KilA_N"/>
</dbReference>
<dbReference type="RefSeq" id="WP_309989892.1">
    <property type="nucleotide sequence ID" value="NZ_JAVDTI010000006.1"/>
</dbReference>
<accession>A0ABU1R4H6</accession>
<sequence length="190" mass="21628">MAKLSKITVDNVDISIATIKENDYICLTDMVKGKEDGGRAADVIKNWIRNRATIEFLGTWETIYNPDFKVVEFDHFRREAGVPTFTMSVSNWIENTNAIGMFSKAGRYGGTYAHKDIAFEFGSAISPIFKLYVIREYQRLKESEYDRYGLEWNVKRILSKANYQIHNGGAGLPHSESRLLASERMAALRG</sequence>
<name>A0ABU1R4H6_9BACT</name>
<dbReference type="Proteomes" id="UP001264980">
    <property type="component" value="Unassembled WGS sequence"/>
</dbReference>
<dbReference type="SMART" id="SM01252">
    <property type="entry name" value="KilA-N"/>
    <property type="match status" value="1"/>
</dbReference>
<keyword evidence="3" id="KW-1185">Reference proteome</keyword>
<dbReference type="InterPro" id="IPR018004">
    <property type="entry name" value="KilA/APSES_HTH"/>
</dbReference>
<dbReference type="EMBL" id="JAVDTI010000006">
    <property type="protein sequence ID" value="MDR6808319.1"/>
    <property type="molecule type" value="Genomic_DNA"/>
</dbReference>